<dbReference type="SUPFAM" id="SSF54001">
    <property type="entry name" value="Cysteine proteinases"/>
    <property type="match status" value="1"/>
</dbReference>
<dbReference type="PROSITE" id="PS50089">
    <property type="entry name" value="ZF_RING_2"/>
    <property type="match status" value="1"/>
</dbReference>
<organism evidence="9 10">
    <name type="scientific">Massariosphaeria phaeospora</name>
    <dbReference type="NCBI Taxonomy" id="100035"/>
    <lineage>
        <taxon>Eukaryota</taxon>
        <taxon>Fungi</taxon>
        <taxon>Dikarya</taxon>
        <taxon>Ascomycota</taxon>
        <taxon>Pezizomycotina</taxon>
        <taxon>Dothideomycetes</taxon>
        <taxon>Pleosporomycetidae</taxon>
        <taxon>Pleosporales</taxon>
        <taxon>Pleosporales incertae sedis</taxon>
        <taxon>Massariosphaeria</taxon>
    </lineage>
</organism>
<feature type="compositionally biased region" description="Pro residues" evidence="6">
    <location>
        <begin position="1033"/>
        <end position="1054"/>
    </location>
</feature>
<feature type="region of interest" description="Disordered" evidence="6">
    <location>
        <begin position="185"/>
        <end position="213"/>
    </location>
</feature>
<feature type="region of interest" description="Disordered" evidence="6">
    <location>
        <begin position="737"/>
        <end position="756"/>
    </location>
</feature>
<dbReference type="Gene3D" id="3.90.70.10">
    <property type="entry name" value="Cysteine proteinases"/>
    <property type="match status" value="1"/>
</dbReference>
<feature type="compositionally biased region" description="Low complexity" evidence="6">
    <location>
        <begin position="99"/>
        <end position="111"/>
    </location>
</feature>
<feature type="region of interest" description="Disordered" evidence="6">
    <location>
        <begin position="908"/>
        <end position="976"/>
    </location>
</feature>
<dbReference type="SUPFAM" id="SSF57850">
    <property type="entry name" value="RING/U-box"/>
    <property type="match status" value="1"/>
</dbReference>
<dbReference type="EMBL" id="JAADJZ010000027">
    <property type="protein sequence ID" value="KAF2866459.1"/>
    <property type="molecule type" value="Genomic_DNA"/>
</dbReference>
<evidence type="ECO:0000259" key="7">
    <source>
        <dbReference type="PROSITE" id="PS50089"/>
    </source>
</evidence>
<dbReference type="Pfam" id="PF12436">
    <property type="entry name" value="USP7_ICP0_bdg"/>
    <property type="match status" value="1"/>
</dbReference>
<evidence type="ECO:0000256" key="2">
    <source>
        <dbReference type="ARBA" id="ARBA00022490"/>
    </source>
</evidence>
<name>A0A7C8M2W4_9PLEO</name>
<evidence type="ECO:0000256" key="5">
    <source>
        <dbReference type="PROSITE-ProRule" id="PRU00175"/>
    </source>
</evidence>
<dbReference type="SMART" id="SM00184">
    <property type="entry name" value="RING"/>
    <property type="match status" value="1"/>
</dbReference>
<dbReference type="GO" id="GO:0005737">
    <property type="term" value="C:cytoplasm"/>
    <property type="evidence" value="ECO:0007669"/>
    <property type="project" value="UniProtKB-SubCell"/>
</dbReference>
<dbReference type="InterPro" id="IPR038765">
    <property type="entry name" value="Papain-like_cys_pep_sf"/>
</dbReference>
<dbReference type="Pfam" id="PF02493">
    <property type="entry name" value="MORN"/>
    <property type="match status" value="4"/>
</dbReference>
<feature type="region of interest" description="Disordered" evidence="6">
    <location>
        <begin position="1"/>
        <end position="167"/>
    </location>
</feature>
<evidence type="ECO:0000256" key="6">
    <source>
        <dbReference type="SAM" id="MobiDB-lite"/>
    </source>
</evidence>
<dbReference type="PANTHER" id="PTHR23084:SF263">
    <property type="entry name" value="MORN REPEAT-CONTAINING PROTEIN 1"/>
    <property type="match status" value="1"/>
</dbReference>
<dbReference type="Gene3D" id="3.10.20.90">
    <property type="entry name" value="Phosphatidylinositol 3-kinase Catalytic Subunit, Chain A, domain 1"/>
    <property type="match status" value="1"/>
</dbReference>
<dbReference type="Gene3D" id="3.30.40.10">
    <property type="entry name" value="Zinc/RING finger domain, C3HC4 (zinc finger)"/>
    <property type="match status" value="1"/>
</dbReference>
<feature type="domain" description="RING-type" evidence="7">
    <location>
        <begin position="1286"/>
        <end position="1321"/>
    </location>
</feature>
<evidence type="ECO:0000256" key="1">
    <source>
        <dbReference type="ARBA" id="ARBA00004496"/>
    </source>
</evidence>
<keyword evidence="5" id="KW-0863">Zinc-finger</keyword>
<dbReference type="PANTHER" id="PTHR23084">
    <property type="entry name" value="PHOSPHATIDYLINOSITOL-4-PHOSPHATE 5-KINASE RELATED"/>
    <property type="match status" value="1"/>
</dbReference>
<evidence type="ECO:0000259" key="8">
    <source>
        <dbReference type="PROSITE" id="PS50144"/>
    </source>
</evidence>
<dbReference type="Pfam" id="PF22486">
    <property type="entry name" value="MATH_2"/>
    <property type="match status" value="1"/>
</dbReference>
<dbReference type="InterPro" id="IPR001841">
    <property type="entry name" value="Znf_RING"/>
</dbReference>
<feature type="compositionally biased region" description="Polar residues" evidence="6">
    <location>
        <begin position="48"/>
        <end position="58"/>
    </location>
</feature>
<evidence type="ECO:0008006" key="11">
    <source>
        <dbReference type="Google" id="ProtNLM"/>
    </source>
</evidence>
<feature type="compositionally biased region" description="Pro residues" evidence="6">
    <location>
        <begin position="113"/>
        <end position="133"/>
    </location>
</feature>
<dbReference type="Gene3D" id="2.60.210.10">
    <property type="entry name" value="Apoptosis, Tumor Necrosis Factor Receptor Associated Protein 2, Chain A"/>
    <property type="match status" value="1"/>
</dbReference>
<keyword evidence="4" id="KW-0833">Ubl conjugation pathway</keyword>
<dbReference type="CDD" id="cd02257">
    <property type="entry name" value="Peptidase_C19"/>
    <property type="match status" value="1"/>
</dbReference>
<accession>A0A7C8M2W4</accession>
<comment type="subcellular location">
    <subcellularLocation>
        <location evidence="1">Cytoplasm</location>
    </subcellularLocation>
</comment>
<feature type="compositionally biased region" description="Pro residues" evidence="6">
    <location>
        <begin position="1"/>
        <end position="26"/>
    </location>
</feature>
<feature type="domain" description="MATH" evidence="8">
    <location>
        <begin position="202"/>
        <end position="387"/>
    </location>
</feature>
<dbReference type="InterPro" id="IPR002083">
    <property type="entry name" value="MATH/TRAF_dom"/>
</dbReference>
<feature type="region of interest" description="Disordered" evidence="6">
    <location>
        <begin position="1021"/>
        <end position="1055"/>
    </location>
</feature>
<evidence type="ECO:0000256" key="4">
    <source>
        <dbReference type="ARBA" id="ARBA00022786"/>
    </source>
</evidence>
<evidence type="ECO:0000256" key="3">
    <source>
        <dbReference type="ARBA" id="ARBA00022737"/>
    </source>
</evidence>
<dbReference type="InterPro" id="IPR008974">
    <property type="entry name" value="TRAF-like"/>
</dbReference>
<feature type="compositionally biased region" description="Pro residues" evidence="6">
    <location>
        <begin position="739"/>
        <end position="750"/>
    </location>
</feature>
<reference evidence="9 10" key="1">
    <citation type="submission" date="2020-01" db="EMBL/GenBank/DDBJ databases">
        <authorList>
            <consortium name="DOE Joint Genome Institute"/>
            <person name="Haridas S."/>
            <person name="Albert R."/>
            <person name="Binder M."/>
            <person name="Bloem J."/>
            <person name="Labutti K."/>
            <person name="Salamov A."/>
            <person name="Andreopoulos B."/>
            <person name="Baker S.E."/>
            <person name="Barry K."/>
            <person name="Bills G."/>
            <person name="Bluhm B.H."/>
            <person name="Cannon C."/>
            <person name="Castanera R."/>
            <person name="Culley D.E."/>
            <person name="Daum C."/>
            <person name="Ezra D."/>
            <person name="Gonzalez J.B."/>
            <person name="Henrissat B."/>
            <person name="Kuo A."/>
            <person name="Liang C."/>
            <person name="Lipzen A."/>
            <person name="Lutzoni F."/>
            <person name="Magnuson J."/>
            <person name="Mondo S."/>
            <person name="Nolan M."/>
            <person name="Ohm R."/>
            <person name="Pangilinan J."/>
            <person name="Park H.-J.H."/>
            <person name="Ramirez L."/>
            <person name="Alfaro M."/>
            <person name="Sun H."/>
            <person name="Tritt A."/>
            <person name="Yoshinaga Y."/>
            <person name="Zwiers L.-H.L."/>
            <person name="Turgeon B.G."/>
            <person name="Goodwin S.B."/>
            <person name="Spatafora J.W."/>
            <person name="Crous P.W."/>
            <person name="Grigoriev I.V."/>
        </authorList>
    </citation>
    <scope>NUCLEOTIDE SEQUENCE [LARGE SCALE GENOMIC DNA]</scope>
    <source>
        <strain evidence="9 10">CBS 611.86</strain>
    </source>
</reference>
<dbReference type="SMART" id="SM00698">
    <property type="entry name" value="MORN"/>
    <property type="match status" value="4"/>
</dbReference>
<sequence>MSVEQPPPPPPPVLFSPPSFSSPPQSPTHSHHTQVPVSSPPTVDDVEMSTSTTLPTTGQRHDREDALMQDVPDGDQGVTPPDGVQAEPPTVDPVPPAAPTGDAPTSQSDDAPPLEPPPPVDPTSQPPPPPPPAEAVRTESDSSDDEDGAQPWHPIQEDTSSPDEAELKEIEASTEISAVDHKYWEDKTFSPLEEPEYTPGTSGRIEWRIDNYNGTRDKPNREIVMKSEPVNVGGYDWQIKFYPKGNDSDYLSVYVECLSVMKKDAKTNEDQTQKEDSPVKETDEMEAEDGTGAGSEACEYQHAPLPLLGSKKIPKRKSVAAQVAVVLYNPTEPRVSYSRSCLHRFCTGSPDWGWTRFHGPYYDIPHRTRGQRQALLRDDKLAFTGYIRLVNDETNCLWEHNNNRENPWDSFAMTGLQSLVLSDGTDSHIASPPGGNMISTIASWMLFKPFREFLYKFTVPDPEDEPFVHPKPLIGALQEVLYMLRTQVEPGSGSVSLDDVLDALEWYGVHDRLDKLDVMQTWETLRIKIEDELRDTPSATVLEDLFGPRRDYANGMPSYRVSVRGTNSMQEALEKTPNLTLPSRPLPQLLTVELDRQEFDAASRSYVKLLNKVSLDDYVTVRDTPYTLYGFIVHKQTLQSYAYHPVLRPEGPGSKWYSYSDSKDENKVKCLPQRQAIDAHEGKSGSERVTGHDPVAYVAMYIRNDVAQSAFTSDAESEIWEAPEWLLKQVEKHQQAMRVPPPMPPPPLGDPAPVADKGVESAQESEEPAVPEYYDFRVVDSRTFLQHEGPGTFYAYDPKWQNGASDFVYSVQLASTDGCNDVRDKLADVVNDVQDPRQIKFWFLDPIRGAIGRPNFLGTGNVEYSSGAIDRYEDDSEEWTLQGSSFSWSSRRIWAHVIDYADLPELPKEQSNEVESCEPPPTSQVSTSNENPLEIPAPAESEPEAQVSTEDTPMSEPGEPEPIPEPQQPEADLEEAQPPISARNPVADDTAMAEVQIEVAVESVPDADPTAVDVVVSNTTPVDTEMGGTQEDLPPPPPPPTNIQLEPPPPPPEQHQPDEVYFFLKFFDPEKQVLESRGSHIVQSAARVDTTVLSILGLSSDKEIKLCEEEELTTTRPVRSRRSFAQNDLHNASIVIASLPLSEELCDSLAARAAFADPQAFLVFCAEARNFPSRMTGHFTHSHFSSQYYRGDIQNGHRHGHGYRIYHSGATYDGTFRLSLRHGHGLYTFQNGDTYDGDWVANQQHGTGTFVEAATGNTYVGGWKNDKKFGEGVTRWKVAQETERLCRICWEESADAAFYDCGHVVACLSCARRVDTCPVCRKRVLSAMKLYYVA</sequence>
<evidence type="ECO:0000313" key="10">
    <source>
        <dbReference type="Proteomes" id="UP000481861"/>
    </source>
</evidence>
<dbReference type="InterPro" id="IPR003409">
    <property type="entry name" value="MORN"/>
</dbReference>
<dbReference type="OrthoDB" id="294378at2759"/>
<dbReference type="Pfam" id="PF13920">
    <property type="entry name" value="zf-C3HC4_3"/>
    <property type="match status" value="1"/>
</dbReference>
<keyword evidence="10" id="KW-1185">Reference proteome</keyword>
<evidence type="ECO:0000313" key="9">
    <source>
        <dbReference type="EMBL" id="KAF2866459.1"/>
    </source>
</evidence>
<dbReference type="Proteomes" id="UP000481861">
    <property type="component" value="Unassembled WGS sequence"/>
</dbReference>
<keyword evidence="3" id="KW-0677">Repeat</keyword>
<dbReference type="InterPro" id="IPR013083">
    <property type="entry name" value="Znf_RING/FYVE/PHD"/>
</dbReference>
<dbReference type="SUPFAM" id="SSF49599">
    <property type="entry name" value="TRAF domain-like"/>
    <property type="match status" value="1"/>
</dbReference>
<dbReference type="GO" id="GO:0008270">
    <property type="term" value="F:zinc ion binding"/>
    <property type="evidence" value="ECO:0007669"/>
    <property type="project" value="UniProtKB-KW"/>
</dbReference>
<feature type="region of interest" description="Disordered" evidence="6">
    <location>
        <begin position="265"/>
        <end position="296"/>
    </location>
</feature>
<feature type="compositionally biased region" description="Basic and acidic residues" evidence="6">
    <location>
        <begin position="265"/>
        <end position="282"/>
    </location>
</feature>
<gene>
    <name evidence="9" type="ORF">BDV95DRAFT_529194</name>
</gene>
<comment type="caution">
    <text evidence="9">The sequence shown here is derived from an EMBL/GenBank/DDBJ whole genome shotgun (WGS) entry which is preliminary data.</text>
</comment>
<keyword evidence="2" id="KW-0963">Cytoplasm</keyword>
<dbReference type="GO" id="GO:0140096">
    <property type="term" value="F:catalytic activity, acting on a protein"/>
    <property type="evidence" value="ECO:0007669"/>
    <property type="project" value="UniProtKB-ARBA"/>
</dbReference>
<keyword evidence="5" id="KW-0862">Zinc</keyword>
<protein>
    <recommendedName>
        <fullName evidence="11">MATH and UCH domain protein</fullName>
    </recommendedName>
</protein>
<dbReference type="SUPFAM" id="SSF82185">
    <property type="entry name" value="Histone H3 K4-specific methyltransferase SET7/9 N-terminal domain"/>
    <property type="match status" value="1"/>
</dbReference>
<dbReference type="PROSITE" id="PS50144">
    <property type="entry name" value="MATH"/>
    <property type="match status" value="1"/>
</dbReference>
<keyword evidence="5" id="KW-0479">Metal-binding</keyword>
<proteinExistence type="predicted"/>
<dbReference type="InterPro" id="IPR024729">
    <property type="entry name" value="USP7_ICP0-binding_dom"/>
</dbReference>
<dbReference type="Gene3D" id="2.20.110.10">
    <property type="entry name" value="Histone H3 K4-specific methyltransferase SET7/9 N-terminal domain"/>
    <property type="match status" value="1"/>
</dbReference>